<evidence type="ECO:0000313" key="7">
    <source>
        <dbReference type="Proteomes" id="UP000216020"/>
    </source>
</evidence>
<dbReference type="InterPro" id="IPR014710">
    <property type="entry name" value="RmlC-like_jellyroll"/>
</dbReference>
<sequence>MPILSAIPEESQWIDPDAVPRPIVALGVVMAEVGRLEIDLHSHRKGQILIVQRGALSCEVEGGLWIVPPRSALWIPGGALHAVKATGALEGYNAFVDPYVDARLPQVCCAVSVTPLLRELVTRAAQLPYLYEEEGANSRLVNVLLDELAAAQVEDLHLPMPVDIRLRRIVDEMMASPADRGTLGIWAKRAGISERTLIRLISRETGMSFGRWRQQLGVVLAVKWLAGGASIQKVAADLGYENVPSFVTMFRKALGTSPGRYMAERHSGRH</sequence>
<dbReference type="Gene3D" id="2.60.120.10">
    <property type="entry name" value="Jelly Rolls"/>
    <property type="match status" value="1"/>
</dbReference>
<evidence type="ECO:0000259" key="5">
    <source>
        <dbReference type="PROSITE" id="PS01124"/>
    </source>
</evidence>
<comment type="caution">
    <text evidence="6">The sequence shown here is derived from an EMBL/GenBank/DDBJ whole genome shotgun (WGS) entry which is preliminary data.</text>
</comment>
<proteinExistence type="predicted"/>
<dbReference type="Pfam" id="PF12833">
    <property type="entry name" value="HTH_18"/>
    <property type="match status" value="1"/>
</dbReference>
<dbReference type="AlphaFoldDB" id="A0A261S162"/>
<dbReference type="Gene3D" id="1.10.10.60">
    <property type="entry name" value="Homeodomain-like"/>
    <property type="match status" value="1"/>
</dbReference>
<dbReference type="EMBL" id="NEVM01000005">
    <property type="protein sequence ID" value="OZI31064.1"/>
    <property type="molecule type" value="Genomic_DNA"/>
</dbReference>
<keyword evidence="3" id="KW-0238">DNA-binding</keyword>
<gene>
    <name evidence="6" type="ORF">CAL29_24305</name>
</gene>
<dbReference type="InterPro" id="IPR009057">
    <property type="entry name" value="Homeodomain-like_sf"/>
</dbReference>
<dbReference type="SMART" id="SM00342">
    <property type="entry name" value="HTH_ARAC"/>
    <property type="match status" value="1"/>
</dbReference>
<keyword evidence="1" id="KW-0678">Repressor</keyword>
<dbReference type="Proteomes" id="UP000216020">
    <property type="component" value="Unassembled WGS sequence"/>
</dbReference>
<evidence type="ECO:0000256" key="2">
    <source>
        <dbReference type="ARBA" id="ARBA00023015"/>
    </source>
</evidence>
<dbReference type="CDD" id="cd06124">
    <property type="entry name" value="cupin_NimR-like_N"/>
    <property type="match status" value="1"/>
</dbReference>
<dbReference type="SUPFAM" id="SSF46689">
    <property type="entry name" value="Homeodomain-like"/>
    <property type="match status" value="1"/>
</dbReference>
<dbReference type="PANTHER" id="PTHR11019">
    <property type="entry name" value="HTH-TYPE TRANSCRIPTIONAL REGULATOR NIMR"/>
    <property type="match status" value="1"/>
</dbReference>
<protein>
    <submittedName>
        <fullName evidence="6">AraC family transcriptional regulator</fullName>
    </submittedName>
</protein>
<dbReference type="InterPro" id="IPR018060">
    <property type="entry name" value="HTH_AraC"/>
</dbReference>
<feature type="domain" description="HTH araC/xylS-type" evidence="5">
    <location>
        <begin position="164"/>
        <end position="264"/>
    </location>
</feature>
<keyword evidence="7" id="KW-1185">Reference proteome</keyword>
<dbReference type="SUPFAM" id="SSF51182">
    <property type="entry name" value="RmlC-like cupins"/>
    <property type="match status" value="1"/>
</dbReference>
<accession>A0A261S162</accession>
<dbReference type="PROSITE" id="PS01124">
    <property type="entry name" value="HTH_ARAC_FAMILY_2"/>
    <property type="match status" value="1"/>
</dbReference>
<evidence type="ECO:0000256" key="1">
    <source>
        <dbReference type="ARBA" id="ARBA00022491"/>
    </source>
</evidence>
<dbReference type="FunFam" id="1.10.10.60:FF:000132">
    <property type="entry name" value="AraC family transcriptional regulator"/>
    <property type="match status" value="1"/>
</dbReference>
<reference evidence="7" key="1">
    <citation type="submission" date="2017-05" db="EMBL/GenBank/DDBJ databases">
        <title>Complete and WGS of Bordetella genogroups.</title>
        <authorList>
            <person name="Spilker T."/>
            <person name="Lipuma J."/>
        </authorList>
    </citation>
    <scope>NUCLEOTIDE SEQUENCE [LARGE SCALE GENOMIC DNA]</scope>
    <source>
        <strain evidence="7">AU16122</strain>
    </source>
</reference>
<organism evidence="6 7">
    <name type="scientific">Bordetella genomosp. 10</name>
    <dbReference type="NCBI Taxonomy" id="1416804"/>
    <lineage>
        <taxon>Bacteria</taxon>
        <taxon>Pseudomonadati</taxon>
        <taxon>Pseudomonadota</taxon>
        <taxon>Betaproteobacteria</taxon>
        <taxon>Burkholderiales</taxon>
        <taxon>Alcaligenaceae</taxon>
        <taxon>Bordetella</taxon>
    </lineage>
</organism>
<name>A0A261S162_9BORD</name>
<evidence type="ECO:0000256" key="3">
    <source>
        <dbReference type="ARBA" id="ARBA00023125"/>
    </source>
</evidence>
<keyword evidence="4" id="KW-0804">Transcription</keyword>
<evidence type="ECO:0000256" key="4">
    <source>
        <dbReference type="ARBA" id="ARBA00023163"/>
    </source>
</evidence>
<dbReference type="InterPro" id="IPR011051">
    <property type="entry name" value="RmlC_Cupin_sf"/>
</dbReference>
<dbReference type="GO" id="GO:0043565">
    <property type="term" value="F:sequence-specific DNA binding"/>
    <property type="evidence" value="ECO:0007669"/>
    <property type="project" value="InterPro"/>
</dbReference>
<dbReference type="RefSeq" id="WP_094855479.1">
    <property type="nucleotide sequence ID" value="NZ_NEVM01000005.1"/>
</dbReference>
<dbReference type="PANTHER" id="PTHR11019:SF199">
    <property type="entry name" value="HTH-TYPE TRANSCRIPTIONAL REGULATOR NIMR"/>
    <property type="match status" value="1"/>
</dbReference>
<evidence type="ECO:0000313" key="6">
    <source>
        <dbReference type="EMBL" id="OZI31064.1"/>
    </source>
</evidence>
<dbReference type="GO" id="GO:0003700">
    <property type="term" value="F:DNA-binding transcription factor activity"/>
    <property type="evidence" value="ECO:0007669"/>
    <property type="project" value="InterPro"/>
</dbReference>
<dbReference type="OrthoDB" id="2536004at2"/>
<keyword evidence="2" id="KW-0805">Transcription regulation</keyword>